<evidence type="ECO:0000256" key="1">
    <source>
        <dbReference type="ARBA" id="ARBA00023172"/>
    </source>
</evidence>
<proteinExistence type="predicted"/>
<gene>
    <name evidence="3" type="ORF">LMG18101_00863</name>
</gene>
<reference evidence="3 4" key="1">
    <citation type="submission" date="2023-07" db="EMBL/GenBank/DDBJ databases">
        <authorList>
            <person name="Peeters C."/>
        </authorList>
    </citation>
    <scope>NUCLEOTIDE SEQUENCE [LARGE SCALE GENOMIC DNA]</scope>
    <source>
        <strain evidence="3 4">LMG 18101</strain>
    </source>
</reference>
<dbReference type="InterPro" id="IPR011010">
    <property type="entry name" value="DNA_brk_join_enz"/>
</dbReference>
<evidence type="ECO:0000313" key="4">
    <source>
        <dbReference type="Proteomes" id="UP001189757"/>
    </source>
</evidence>
<sequence>MSEPRPADAAPPPEKAASQADLQAFAQDRERVQAWLEARATGGRAVSASTLSQYRVEAERVCWYARTFGKPIARWLRDDAIAYLRFLQEPPAWAISARGIERDDANWTPLRGALSARSTRQSSVIAANLCGWLLRTGYLRTNPFLDDDAMVITVPEPAATSSAPPVPPVVAGASEAALNASDMTLLVDAVRARVALGREARLRQARDRFLAELLAHAGLRVSELVSARMGDVALHAVPTAQAPSDDALPTSVWLLAVGSGRAQRWLPCDALMVTLREYRAAFGLPPLPLPNESTPLLLSIRKRSPRRADGSIIDSPALRRDFGERKGIASRSQLLQIVKAMLIEAADYARTLGQTEAAMRLANASLRGVRGAHLRERLAAGEAVADVAHALGLAALPTTAARAREANLTASIAEAARKLATPSA</sequence>
<evidence type="ECO:0000313" key="3">
    <source>
        <dbReference type="EMBL" id="CAJ0810359.1"/>
    </source>
</evidence>
<name>A0ABM9K2N4_9RALS</name>
<evidence type="ECO:0000256" key="2">
    <source>
        <dbReference type="SAM" id="MobiDB-lite"/>
    </source>
</evidence>
<organism evidence="3 4">
    <name type="scientific">Ralstonia flaminis</name>
    <dbReference type="NCBI Taxonomy" id="3058597"/>
    <lineage>
        <taxon>Bacteria</taxon>
        <taxon>Pseudomonadati</taxon>
        <taxon>Pseudomonadota</taxon>
        <taxon>Betaproteobacteria</taxon>
        <taxon>Burkholderiales</taxon>
        <taxon>Burkholderiaceae</taxon>
        <taxon>Ralstonia</taxon>
    </lineage>
</organism>
<keyword evidence="4" id="KW-1185">Reference proteome</keyword>
<evidence type="ECO:0008006" key="5">
    <source>
        <dbReference type="Google" id="ProtNLM"/>
    </source>
</evidence>
<keyword evidence="1" id="KW-0233">DNA recombination</keyword>
<comment type="caution">
    <text evidence="3">The sequence shown here is derived from an EMBL/GenBank/DDBJ whole genome shotgun (WGS) entry which is preliminary data.</text>
</comment>
<feature type="region of interest" description="Disordered" evidence="2">
    <location>
        <begin position="1"/>
        <end position="21"/>
    </location>
</feature>
<dbReference type="EMBL" id="CATZLL010000002">
    <property type="protein sequence ID" value="CAJ0810359.1"/>
    <property type="molecule type" value="Genomic_DNA"/>
</dbReference>
<protein>
    <recommendedName>
        <fullName evidence="5">Integrase</fullName>
    </recommendedName>
</protein>
<dbReference type="RefSeq" id="WP_199028072.1">
    <property type="nucleotide sequence ID" value="NZ_CATZLL010000002.1"/>
</dbReference>
<dbReference type="SUPFAM" id="SSF56349">
    <property type="entry name" value="DNA breaking-rejoining enzymes"/>
    <property type="match status" value="2"/>
</dbReference>
<accession>A0ABM9K2N4</accession>
<dbReference type="Gene3D" id="1.10.443.10">
    <property type="entry name" value="Intergrase catalytic core"/>
    <property type="match status" value="1"/>
</dbReference>
<dbReference type="Proteomes" id="UP001189757">
    <property type="component" value="Unassembled WGS sequence"/>
</dbReference>
<dbReference type="InterPro" id="IPR013762">
    <property type="entry name" value="Integrase-like_cat_sf"/>
</dbReference>